<feature type="non-terminal residue" evidence="2">
    <location>
        <position position="1"/>
    </location>
</feature>
<dbReference type="EMBL" id="BART01022889">
    <property type="protein sequence ID" value="GAH01970.1"/>
    <property type="molecule type" value="Genomic_DNA"/>
</dbReference>
<reference evidence="2" key="1">
    <citation type="journal article" date="2014" name="Front. Microbiol.">
        <title>High frequency of phylogenetically diverse reductive dehalogenase-homologous genes in deep subseafloor sedimentary metagenomes.</title>
        <authorList>
            <person name="Kawai M."/>
            <person name="Futagami T."/>
            <person name="Toyoda A."/>
            <person name="Takaki Y."/>
            <person name="Nishi S."/>
            <person name="Hori S."/>
            <person name="Arai W."/>
            <person name="Tsubouchi T."/>
            <person name="Morono Y."/>
            <person name="Uchiyama I."/>
            <person name="Ito T."/>
            <person name="Fujiyama A."/>
            <person name="Inagaki F."/>
            <person name="Takami H."/>
        </authorList>
    </citation>
    <scope>NUCLEOTIDE SEQUENCE</scope>
    <source>
        <strain evidence="2">Expedition CK06-06</strain>
    </source>
</reference>
<evidence type="ECO:0000313" key="2">
    <source>
        <dbReference type="EMBL" id="GAH01970.1"/>
    </source>
</evidence>
<protein>
    <submittedName>
        <fullName evidence="2">Uncharacterized protein</fullName>
    </submittedName>
</protein>
<dbReference type="AlphaFoldDB" id="X1D171"/>
<accession>X1D171</accession>
<sequence>PSAGKYNLVKKEVVFKPNADDKLILKAIGNGFKSNKKITNETRLSYDKVVYRLGCLIKKKLIVKIEFGHYDLPGKEENNSSFAVKEAEDLDDDDFESELKERD</sequence>
<evidence type="ECO:0000256" key="1">
    <source>
        <dbReference type="SAM" id="MobiDB-lite"/>
    </source>
</evidence>
<comment type="caution">
    <text evidence="2">The sequence shown here is derived from an EMBL/GenBank/DDBJ whole genome shotgun (WGS) entry which is preliminary data.</text>
</comment>
<feature type="region of interest" description="Disordered" evidence="1">
    <location>
        <begin position="72"/>
        <end position="103"/>
    </location>
</feature>
<organism evidence="2">
    <name type="scientific">marine sediment metagenome</name>
    <dbReference type="NCBI Taxonomy" id="412755"/>
    <lineage>
        <taxon>unclassified sequences</taxon>
        <taxon>metagenomes</taxon>
        <taxon>ecological metagenomes</taxon>
    </lineage>
</organism>
<proteinExistence type="predicted"/>
<gene>
    <name evidence="2" type="ORF">S01H4_41796</name>
</gene>
<name>X1D171_9ZZZZ</name>